<accession>A0A2K2DV22</accession>
<dbReference type="RefSeq" id="XP_010229155.1">
    <property type="nucleotide sequence ID" value="XM_010230853.3"/>
</dbReference>
<evidence type="ECO:0000313" key="3">
    <source>
        <dbReference type="EMBL" id="PNT78128.1"/>
    </source>
</evidence>
<dbReference type="PANTHER" id="PTHR34465:SF4">
    <property type="entry name" value="CARBOXYL-TERMINAL HYDROLASE-LIKE PROTEIN, PUTATIVE (DUF627 AND DUF629)-RELATED"/>
    <property type="match status" value="1"/>
</dbReference>
<dbReference type="InterPro" id="IPR011990">
    <property type="entry name" value="TPR-like_helical_dom_sf"/>
</dbReference>
<dbReference type="STRING" id="15368.A0A2K2DV22"/>
<evidence type="ECO:0000259" key="2">
    <source>
        <dbReference type="Pfam" id="PF04781"/>
    </source>
</evidence>
<protein>
    <recommendedName>
        <fullName evidence="2">DUF627 domain-containing protein</fullName>
    </recommendedName>
</protein>
<dbReference type="InterPro" id="IPR006866">
    <property type="entry name" value="DUF627_N"/>
</dbReference>
<organism evidence="3">
    <name type="scientific">Brachypodium distachyon</name>
    <name type="common">Purple false brome</name>
    <name type="synonym">Trachynia distachya</name>
    <dbReference type="NCBI Taxonomy" id="15368"/>
    <lineage>
        <taxon>Eukaryota</taxon>
        <taxon>Viridiplantae</taxon>
        <taxon>Streptophyta</taxon>
        <taxon>Embryophyta</taxon>
        <taxon>Tracheophyta</taxon>
        <taxon>Spermatophyta</taxon>
        <taxon>Magnoliopsida</taxon>
        <taxon>Liliopsida</taxon>
        <taxon>Poales</taxon>
        <taxon>Poaceae</taxon>
        <taxon>BOP clade</taxon>
        <taxon>Pooideae</taxon>
        <taxon>Stipodae</taxon>
        <taxon>Brachypodieae</taxon>
        <taxon>Brachypodium</taxon>
    </lineage>
</organism>
<evidence type="ECO:0000313" key="5">
    <source>
        <dbReference type="Proteomes" id="UP000008810"/>
    </source>
</evidence>
<evidence type="ECO:0000256" key="1">
    <source>
        <dbReference type="SAM" id="MobiDB-lite"/>
    </source>
</evidence>
<dbReference type="Gramene" id="PNT78128">
    <property type="protein sequence ID" value="PNT78128"/>
    <property type="gene ID" value="BRADI_1g74098v3"/>
</dbReference>
<reference evidence="3" key="2">
    <citation type="submission" date="2017-06" db="EMBL/GenBank/DDBJ databases">
        <title>WGS assembly of Brachypodium distachyon.</title>
        <authorList>
            <consortium name="The International Brachypodium Initiative"/>
            <person name="Lucas S."/>
            <person name="Harmon-Smith M."/>
            <person name="Lail K."/>
            <person name="Tice H."/>
            <person name="Grimwood J."/>
            <person name="Bruce D."/>
            <person name="Barry K."/>
            <person name="Shu S."/>
            <person name="Lindquist E."/>
            <person name="Wang M."/>
            <person name="Pitluck S."/>
            <person name="Vogel J.P."/>
            <person name="Garvin D.F."/>
            <person name="Mockler T.C."/>
            <person name="Schmutz J."/>
            <person name="Rokhsar D."/>
            <person name="Bevan M.W."/>
        </authorList>
    </citation>
    <scope>NUCLEOTIDE SEQUENCE</scope>
    <source>
        <strain evidence="3">Bd21</strain>
    </source>
</reference>
<evidence type="ECO:0000313" key="4">
    <source>
        <dbReference type="EnsemblPlants" id="PNT78128"/>
    </source>
</evidence>
<dbReference type="PANTHER" id="PTHR34465">
    <property type="entry name" value="CARBOXYL-TERMINAL HYDROLASE-LIKE PROTEIN, PUTATIVE (DUF627 AND DUF629)-RELATED"/>
    <property type="match status" value="1"/>
</dbReference>
<sequence length="313" mass="34316">MGRNKRNPPPNRTLAPPPPADAPVRLPVVTVEEGGDIAAIRAYCEKALVCLQRGNEPKALRLMKEALAHHGEGSPLLLRAHATVHACAADVLSDPAARARHHQATLQATHRAINLAPDSVELAHFHATLLFETASNSHDYEKSAAECKRGLNIEAPSDPASHSLLLPARNIEQIRSQLNTLMEKAHVASVSKWLKSIGEDDKLAQLCLADKTIEPDLAPVGTSEDIKTLHEYFTEKVDLLAAKILMQEKQQEQQNGFKKATKTPEERRMEIEVQVTAMRLLEQHQQHSVVGATSSPPHSPEDEGPSTSSRFHV</sequence>
<feature type="region of interest" description="Disordered" evidence="1">
    <location>
        <begin position="1"/>
        <end position="23"/>
    </location>
</feature>
<feature type="region of interest" description="Disordered" evidence="1">
    <location>
        <begin position="282"/>
        <end position="313"/>
    </location>
</feature>
<dbReference type="Gene3D" id="1.25.40.10">
    <property type="entry name" value="Tetratricopeptide repeat domain"/>
    <property type="match status" value="1"/>
</dbReference>
<proteinExistence type="predicted"/>
<dbReference type="AlphaFoldDB" id="A0A2K2DV22"/>
<gene>
    <name evidence="4" type="primary">LOC104581868</name>
    <name evidence="3" type="ORF">BRADI_1g74098v3</name>
</gene>
<dbReference type="Pfam" id="PF04781">
    <property type="entry name" value="DUF627"/>
    <property type="match status" value="1"/>
</dbReference>
<dbReference type="EnsemblPlants" id="PNT78128">
    <property type="protein sequence ID" value="PNT78128"/>
    <property type="gene ID" value="BRADI_1g74098v3"/>
</dbReference>
<reference evidence="3 4" key="1">
    <citation type="journal article" date="2010" name="Nature">
        <title>Genome sequencing and analysis of the model grass Brachypodium distachyon.</title>
        <authorList>
            <consortium name="International Brachypodium Initiative"/>
        </authorList>
    </citation>
    <scope>NUCLEOTIDE SEQUENCE [LARGE SCALE GENOMIC DNA]</scope>
    <source>
        <strain evidence="3 4">Bd21</strain>
    </source>
</reference>
<dbReference type="EMBL" id="CM000880">
    <property type="protein sequence ID" value="PNT78128.1"/>
    <property type="molecule type" value="Genomic_DNA"/>
</dbReference>
<feature type="compositionally biased region" description="Polar residues" evidence="1">
    <location>
        <begin position="286"/>
        <end position="296"/>
    </location>
</feature>
<dbReference type="OrthoDB" id="205782at2759"/>
<feature type="domain" description="DUF627" evidence="2">
    <location>
        <begin position="47"/>
        <end position="154"/>
    </location>
</feature>
<name>A0A2K2DV22_BRADI</name>
<dbReference type="Proteomes" id="UP000008810">
    <property type="component" value="Chromosome 1"/>
</dbReference>
<dbReference type="GeneID" id="104581868"/>
<keyword evidence="5" id="KW-1185">Reference proteome</keyword>
<reference evidence="4" key="3">
    <citation type="submission" date="2018-08" db="UniProtKB">
        <authorList>
            <consortium name="EnsemblPlants"/>
        </authorList>
    </citation>
    <scope>IDENTIFICATION</scope>
    <source>
        <strain evidence="4">cv. Bd21</strain>
    </source>
</reference>
<feature type="compositionally biased region" description="Pro residues" evidence="1">
    <location>
        <begin position="7"/>
        <end position="21"/>
    </location>
</feature>
<dbReference type="KEGG" id="bdi:104581868"/>